<name>A0ABQ7FV20_DUNSA</name>
<keyword evidence="3" id="KW-1185">Reference proteome</keyword>
<comment type="caution">
    <text evidence="2">The sequence shown here is derived from an EMBL/GenBank/DDBJ whole genome shotgun (WGS) entry which is preliminary data.</text>
</comment>
<evidence type="ECO:0000313" key="3">
    <source>
        <dbReference type="Proteomes" id="UP000815325"/>
    </source>
</evidence>
<dbReference type="EMBL" id="MU071139">
    <property type="protein sequence ID" value="KAF5826243.1"/>
    <property type="molecule type" value="Genomic_DNA"/>
</dbReference>
<organism evidence="2 3">
    <name type="scientific">Dunaliella salina</name>
    <name type="common">Green alga</name>
    <name type="synonym">Protococcus salinus</name>
    <dbReference type="NCBI Taxonomy" id="3046"/>
    <lineage>
        <taxon>Eukaryota</taxon>
        <taxon>Viridiplantae</taxon>
        <taxon>Chlorophyta</taxon>
        <taxon>core chlorophytes</taxon>
        <taxon>Chlorophyceae</taxon>
        <taxon>CS clade</taxon>
        <taxon>Chlamydomonadales</taxon>
        <taxon>Dunaliellaceae</taxon>
        <taxon>Dunaliella</taxon>
    </lineage>
</organism>
<evidence type="ECO:0000313" key="2">
    <source>
        <dbReference type="EMBL" id="KAF5826243.1"/>
    </source>
</evidence>
<feature type="region of interest" description="Disordered" evidence="1">
    <location>
        <begin position="17"/>
        <end position="39"/>
    </location>
</feature>
<gene>
    <name evidence="2" type="ORF">DUNSADRAFT_3997</name>
</gene>
<protein>
    <submittedName>
        <fullName evidence="2">Uncharacterized protein</fullName>
    </submittedName>
</protein>
<reference evidence="2" key="1">
    <citation type="submission" date="2017-08" db="EMBL/GenBank/DDBJ databases">
        <authorList>
            <person name="Polle J.E."/>
            <person name="Barry K."/>
            <person name="Cushman J."/>
            <person name="Schmutz J."/>
            <person name="Tran D."/>
            <person name="Hathwaick L.T."/>
            <person name="Yim W.C."/>
            <person name="Jenkins J."/>
            <person name="Mckie-Krisberg Z.M."/>
            <person name="Prochnik S."/>
            <person name="Lindquist E."/>
            <person name="Dockter R.B."/>
            <person name="Adam C."/>
            <person name="Molina H."/>
            <person name="Bunkerborg J."/>
            <person name="Jin E."/>
            <person name="Buchheim M."/>
            <person name="Magnuson J."/>
        </authorList>
    </citation>
    <scope>NUCLEOTIDE SEQUENCE</scope>
    <source>
        <strain evidence="2">CCAP 19/18</strain>
    </source>
</reference>
<evidence type="ECO:0000256" key="1">
    <source>
        <dbReference type="SAM" id="MobiDB-lite"/>
    </source>
</evidence>
<proteinExistence type="predicted"/>
<dbReference type="Proteomes" id="UP000815325">
    <property type="component" value="Unassembled WGS sequence"/>
</dbReference>
<accession>A0ABQ7FV20</accession>
<sequence length="179" mass="19860">MPNVDVCCGRVRRSSRLQVPRPGAGNDASVASAGGVQPDAPAYMSSSDRAWIETTIAQRMANLQDTQQRLQTQQRLLLMGEATYGAEQPAANVTQLIELAVSYNEYAQQRVRQRNASRAKRPLPVNALCYDPNHPQADAKRCDKCHPCTCARAKLSPANTPWHHSRQEGCTQLDDRRCM</sequence>